<comment type="pathway">
    <text evidence="4 16">Cofactor biosynthesis; coenzyme A biosynthesis; CoA from (R)-pantothenate: step 1/5.</text>
</comment>
<keyword evidence="8 16" id="KW-0808">Transferase</keyword>
<comment type="caution">
    <text evidence="16">Lacks conserved residue(s) required for the propagation of feature annotation.</text>
</comment>
<keyword evidence="11 16" id="KW-0067">ATP-binding</keyword>
<comment type="function">
    <text evidence="16">Catalyzes the phosphorylation of pantothenate (Pan), the first step in CoA biosynthesis.</text>
</comment>
<dbReference type="EC" id="2.7.1.33" evidence="6 16"/>
<reference evidence="17" key="1">
    <citation type="submission" date="2020-10" db="EMBL/GenBank/DDBJ databases">
        <authorList>
            <person name="Gilroy R."/>
        </authorList>
    </citation>
    <scope>NUCLEOTIDE SEQUENCE</scope>
    <source>
        <strain evidence="17">14508</strain>
    </source>
</reference>
<feature type="binding site" evidence="16">
    <location>
        <position position="175"/>
    </location>
    <ligand>
        <name>substrate</name>
    </ligand>
</feature>
<dbReference type="InterPro" id="IPR004619">
    <property type="entry name" value="Type_III_PanK"/>
</dbReference>
<dbReference type="PANTHER" id="PTHR34265:SF1">
    <property type="entry name" value="TYPE III PANTOTHENATE KINASE"/>
    <property type="match status" value="1"/>
</dbReference>
<feature type="binding site" evidence="16">
    <location>
        <begin position="100"/>
        <end position="103"/>
    </location>
    <ligand>
        <name>substrate</name>
    </ligand>
</feature>
<evidence type="ECO:0000256" key="14">
    <source>
        <dbReference type="ARBA" id="ARBA00038036"/>
    </source>
</evidence>
<feature type="binding site" evidence="16">
    <location>
        <position position="124"/>
    </location>
    <ligand>
        <name>ATP</name>
        <dbReference type="ChEBI" id="CHEBI:30616"/>
    </ligand>
</feature>
<dbReference type="EMBL" id="DVKI01000023">
    <property type="protein sequence ID" value="HIT16897.1"/>
    <property type="molecule type" value="Genomic_DNA"/>
</dbReference>
<evidence type="ECO:0000256" key="15">
    <source>
        <dbReference type="ARBA" id="ARBA00040883"/>
    </source>
</evidence>
<evidence type="ECO:0000256" key="4">
    <source>
        <dbReference type="ARBA" id="ARBA00005225"/>
    </source>
</evidence>
<evidence type="ECO:0000313" key="18">
    <source>
        <dbReference type="Proteomes" id="UP000886893"/>
    </source>
</evidence>
<dbReference type="PANTHER" id="PTHR34265">
    <property type="entry name" value="TYPE III PANTOTHENATE KINASE"/>
    <property type="match status" value="1"/>
</dbReference>
<protein>
    <recommendedName>
        <fullName evidence="15 16">Type III pantothenate kinase</fullName>
        <ecNumber evidence="6 16">2.7.1.33</ecNumber>
    </recommendedName>
    <alternativeName>
        <fullName evidence="16">PanK-III</fullName>
    </alternativeName>
    <alternativeName>
        <fullName evidence="16">Pantothenic acid kinase</fullName>
    </alternativeName>
</protein>
<dbReference type="GO" id="GO:0005737">
    <property type="term" value="C:cytoplasm"/>
    <property type="evidence" value="ECO:0007669"/>
    <property type="project" value="UniProtKB-SubCell"/>
</dbReference>
<dbReference type="GO" id="GO:0046872">
    <property type="term" value="F:metal ion binding"/>
    <property type="evidence" value="ECO:0007669"/>
    <property type="project" value="UniProtKB-KW"/>
</dbReference>
<comment type="catalytic activity">
    <reaction evidence="1 16">
        <text>(R)-pantothenate + ATP = (R)-4'-phosphopantothenate + ADP + H(+)</text>
        <dbReference type="Rhea" id="RHEA:16373"/>
        <dbReference type="ChEBI" id="CHEBI:10986"/>
        <dbReference type="ChEBI" id="CHEBI:15378"/>
        <dbReference type="ChEBI" id="CHEBI:29032"/>
        <dbReference type="ChEBI" id="CHEBI:30616"/>
        <dbReference type="ChEBI" id="CHEBI:456216"/>
        <dbReference type="EC" id="2.7.1.33"/>
    </reaction>
</comment>
<evidence type="ECO:0000256" key="16">
    <source>
        <dbReference type="HAMAP-Rule" id="MF_01274"/>
    </source>
</evidence>
<comment type="similarity">
    <text evidence="14 16">Belongs to the type III pantothenate kinase family.</text>
</comment>
<dbReference type="NCBIfam" id="TIGR00671">
    <property type="entry name" value="baf"/>
    <property type="match status" value="1"/>
</dbReference>
<evidence type="ECO:0000256" key="6">
    <source>
        <dbReference type="ARBA" id="ARBA00012102"/>
    </source>
</evidence>
<organism evidence="17 18">
    <name type="scientific">Candidatus Caccosoma faecigallinarum</name>
    <dbReference type="NCBI Taxonomy" id="2840720"/>
    <lineage>
        <taxon>Bacteria</taxon>
        <taxon>Bacillati</taxon>
        <taxon>Bacillota</taxon>
        <taxon>Bacillota incertae sedis</taxon>
        <taxon>Candidatus Caccosoma</taxon>
    </lineage>
</organism>
<dbReference type="Pfam" id="PF03309">
    <property type="entry name" value="Pan_kinase"/>
    <property type="match status" value="1"/>
</dbReference>
<dbReference type="Gene3D" id="3.30.420.40">
    <property type="match status" value="2"/>
</dbReference>
<comment type="cofactor">
    <cofactor evidence="2">
        <name>K(+)</name>
        <dbReference type="ChEBI" id="CHEBI:29103"/>
    </cofactor>
</comment>
<name>A0A9D1G7R3_9FIRM</name>
<dbReference type="InterPro" id="IPR043129">
    <property type="entry name" value="ATPase_NBD"/>
</dbReference>
<keyword evidence="7 16" id="KW-0963">Cytoplasm</keyword>
<dbReference type="GO" id="GO:0005524">
    <property type="term" value="F:ATP binding"/>
    <property type="evidence" value="ECO:0007669"/>
    <property type="project" value="UniProtKB-UniRule"/>
</dbReference>
<reference evidence="17" key="2">
    <citation type="journal article" date="2021" name="PeerJ">
        <title>Extensive microbial diversity within the chicken gut microbiome revealed by metagenomics and culture.</title>
        <authorList>
            <person name="Gilroy R."/>
            <person name="Ravi A."/>
            <person name="Getino M."/>
            <person name="Pursley I."/>
            <person name="Horton D.L."/>
            <person name="Alikhan N.F."/>
            <person name="Baker D."/>
            <person name="Gharbi K."/>
            <person name="Hall N."/>
            <person name="Watson M."/>
            <person name="Adriaenssens E.M."/>
            <person name="Foster-Nyarko E."/>
            <person name="Jarju S."/>
            <person name="Secka A."/>
            <person name="Antonio M."/>
            <person name="Oren A."/>
            <person name="Chaudhuri R.R."/>
            <person name="La Ragione R."/>
            <person name="Hildebrand F."/>
            <person name="Pallen M.J."/>
        </authorList>
    </citation>
    <scope>NUCLEOTIDE SEQUENCE</scope>
    <source>
        <strain evidence="17">14508</strain>
    </source>
</reference>
<dbReference type="CDD" id="cd24015">
    <property type="entry name" value="ASKHA_NBD_PanK-III"/>
    <property type="match status" value="1"/>
</dbReference>
<evidence type="ECO:0000256" key="13">
    <source>
        <dbReference type="ARBA" id="ARBA00022993"/>
    </source>
</evidence>
<gene>
    <name evidence="16" type="primary">coaX</name>
    <name evidence="17" type="ORF">IAD04_00770</name>
</gene>
<dbReference type="NCBIfam" id="NF009855">
    <property type="entry name" value="PRK13321.1"/>
    <property type="match status" value="1"/>
</dbReference>
<evidence type="ECO:0000256" key="5">
    <source>
        <dbReference type="ARBA" id="ARBA00011738"/>
    </source>
</evidence>
<evidence type="ECO:0000256" key="1">
    <source>
        <dbReference type="ARBA" id="ARBA00001206"/>
    </source>
</evidence>
<dbReference type="HAMAP" id="MF_01274">
    <property type="entry name" value="Pantothen_kinase_3"/>
    <property type="match status" value="1"/>
</dbReference>
<dbReference type="Proteomes" id="UP000886893">
    <property type="component" value="Unassembled WGS sequence"/>
</dbReference>
<comment type="caution">
    <text evidence="17">The sequence shown here is derived from an EMBL/GenBank/DDBJ whole genome shotgun (WGS) entry which is preliminary data.</text>
</comment>
<feature type="binding site" evidence="16">
    <location>
        <begin position="6"/>
        <end position="13"/>
    </location>
    <ligand>
        <name>ATP</name>
        <dbReference type="ChEBI" id="CHEBI:30616"/>
    </ligand>
</feature>
<comment type="cofactor">
    <cofactor evidence="16">
        <name>NH4(+)</name>
        <dbReference type="ChEBI" id="CHEBI:28938"/>
    </cofactor>
    <cofactor evidence="16">
        <name>K(+)</name>
        <dbReference type="ChEBI" id="CHEBI:29103"/>
    </cofactor>
    <text evidence="16">A monovalent cation. Ammonium or potassium.</text>
</comment>
<accession>A0A9D1G7R3</accession>
<dbReference type="GO" id="GO:0004594">
    <property type="term" value="F:pantothenate kinase activity"/>
    <property type="evidence" value="ECO:0007669"/>
    <property type="project" value="UniProtKB-UniRule"/>
</dbReference>
<keyword evidence="12 16" id="KW-0630">Potassium</keyword>
<dbReference type="SUPFAM" id="SSF53067">
    <property type="entry name" value="Actin-like ATPase domain"/>
    <property type="match status" value="2"/>
</dbReference>
<evidence type="ECO:0000256" key="10">
    <source>
        <dbReference type="ARBA" id="ARBA00022777"/>
    </source>
</evidence>
<comment type="subcellular location">
    <subcellularLocation>
        <location evidence="3 16">Cytoplasm</location>
    </subcellularLocation>
</comment>
<comment type="subunit">
    <text evidence="5 16">Homodimer.</text>
</comment>
<feature type="active site" description="Proton acceptor" evidence="16">
    <location>
        <position position="102"/>
    </location>
</feature>
<keyword evidence="10 16" id="KW-0418">Kinase</keyword>
<keyword evidence="16" id="KW-0479">Metal-binding</keyword>
<sequence>MILLIDIGNSNICLGVYKQEQMRTYRMKSFVDKSSDEYYLLLKNFITESVEDVIISSVVPQITSAFVKLSQQYFEVTPYIVGQKLKTGIQIVCDDPKTVGADLICDVVAAAQIFDEGLVIDLGTASKFLYYKNKTYLGAVIAPGVAVSTKAMVSSAALLPHMELVVPAKVLNTATIPCMQSGVLYGFASMVDGLIQRIKDELKQPHLKIIATGGLISLIAPLCKEKIDQIEPDLVLKGLLQIYLKNKN</sequence>
<keyword evidence="13 16" id="KW-0173">Coenzyme A biosynthesis</keyword>
<evidence type="ECO:0000256" key="8">
    <source>
        <dbReference type="ARBA" id="ARBA00022679"/>
    </source>
</evidence>
<evidence type="ECO:0000256" key="11">
    <source>
        <dbReference type="ARBA" id="ARBA00022840"/>
    </source>
</evidence>
<dbReference type="GO" id="GO:0015937">
    <property type="term" value="P:coenzyme A biosynthetic process"/>
    <property type="evidence" value="ECO:0007669"/>
    <property type="project" value="UniProtKB-UniRule"/>
</dbReference>
<evidence type="ECO:0000256" key="12">
    <source>
        <dbReference type="ARBA" id="ARBA00022958"/>
    </source>
</evidence>
<evidence type="ECO:0000256" key="9">
    <source>
        <dbReference type="ARBA" id="ARBA00022741"/>
    </source>
</evidence>
<evidence type="ECO:0000256" key="3">
    <source>
        <dbReference type="ARBA" id="ARBA00004496"/>
    </source>
</evidence>
<evidence type="ECO:0000256" key="7">
    <source>
        <dbReference type="ARBA" id="ARBA00022490"/>
    </source>
</evidence>
<proteinExistence type="inferred from homology"/>
<dbReference type="AlphaFoldDB" id="A0A9D1G7R3"/>
<feature type="binding site" evidence="16">
    <location>
        <position position="121"/>
    </location>
    <ligand>
        <name>K(+)</name>
        <dbReference type="ChEBI" id="CHEBI:29103"/>
    </ligand>
</feature>
<evidence type="ECO:0000256" key="2">
    <source>
        <dbReference type="ARBA" id="ARBA00001958"/>
    </source>
</evidence>
<evidence type="ECO:0000313" key="17">
    <source>
        <dbReference type="EMBL" id="HIT16897.1"/>
    </source>
</evidence>
<keyword evidence="9 16" id="KW-0547">Nucleotide-binding</keyword>